<evidence type="ECO:0000256" key="1">
    <source>
        <dbReference type="SAM" id="MobiDB-lite"/>
    </source>
</evidence>
<accession>A0A7U7GBZ6</accession>
<organism evidence="2 3">
    <name type="scientific">Candidatus Contendobacter odensis Run_B_J11</name>
    <dbReference type="NCBI Taxonomy" id="1400861"/>
    <lineage>
        <taxon>Bacteria</taxon>
        <taxon>Pseudomonadati</taxon>
        <taxon>Pseudomonadota</taxon>
        <taxon>Gammaproteobacteria</taxon>
        <taxon>Candidatus Competibacteraceae</taxon>
        <taxon>Candidatus Contendibacter</taxon>
    </lineage>
</organism>
<reference evidence="2 3" key="1">
    <citation type="journal article" date="2014" name="ISME J.">
        <title>Candidatus Competibacter-lineage genomes retrieved from metagenomes reveal functional metabolic diversity.</title>
        <authorList>
            <person name="McIlroy S.J."/>
            <person name="Albertsen M."/>
            <person name="Andresen E.K."/>
            <person name="Saunders A.M."/>
            <person name="Kristiansen R."/>
            <person name="Stokholm-Bjerregaard M."/>
            <person name="Nielsen K.L."/>
            <person name="Nielsen P.H."/>
        </authorList>
    </citation>
    <scope>NUCLEOTIDE SEQUENCE [LARGE SCALE GENOMIC DNA]</scope>
    <source>
        <strain evidence="2 3">Run_B_J11</strain>
    </source>
</reference>
<feature type="region of interest" description="Disordered" evidence="1">
    <location>
        <begin position="109"/>
        <end position="145"/>
    </location>
</feature>
<keyword evidence="3" id="KW-1185">Reference proteome</keyword>
<gene>
    <name evidence="2" type="ORF">BN874_2690001</name>
</gene>
<sequence length="145" mass="16426">MDATQVAYDLWCLQEDQRRSGQPPGRMEALIQALHERQPELPPELIQQGVAHFLALMFREETARSESRQRQMFQWSLAVARSATGHALGRRPRPAQNERVRTIAGCAKTGNNRYNGSNNPTLDRGRVMPAAEPTAPLTRFDETHH</sequence>
<dbReference type="Proteomes" id="UP000019184">
    <property type="component" value="Unassembled WGS sequence"/>
</dbReference>
<dbReference type="AlphaFoldDB" id="A0A7U7GBZ6"/>
<proteinExistence type="predicted"/>
<comment type="caution">
    <text evidence="2">The sequence shown here is derived from an EMBL/GenBank/DDBJ whole genome shotgun (WGS) entry which is preliminary data.</text>
</comment>
<evidence type="ECO:0000313" key="2">
    <source>
        <dbReference type="EMBL" id="CDH45608.1"/>
    </source>
</evidence>
<dbReference type="EMBL" id="CBTK010000189">
    <property type="protein sequence ID" value="CDH45608.1"/>
    <property type="molecule type" value="Genomic_DNA"/>
</dbReference>
<feature type="compositionally biased region" description="Polar residues" evidence="1">
    <location>
        <begin position="109"/>
        <end position="121"/>
    </location>
</feature>
<evidence type="ECO:0000313" key="3">
    <source>
        <dbReference type="Proteomes" id="UP000019184"/>
    </source>
</evidence>
<dbReference type="RefSeq" id="WP_034433499.1">
    <property type="nucleotide sequence ID" value="NZ_CBTK010000189.1"/>
</dbReference>
<name>A0A7U7GBZ6_9GAMM</name>
<protein>
    <submittedName>
        <fullName evidence="2">Uncharacterized protein</fullName>
    </submittedName>
</protein>